<comment type="caution">
    <text evidence="1">The sequence shown here is derived from an EMBL/GenBank/DDBJ whole genome shotgun (WGS) entry which is preliminary data.</text>
</comment>
<dbReference type="AlphaFoldDB" id="A0AAD7RHE4"/>
<proteinExistence type="predicted"/>
<accession>A0AAD7RHE4</accession>
<protein>
    <submittedName>
        <fullName evidence="1">Uncharacterized protein</fullName>
    </submittedName>
</protein>
<sequence>MRSAALLLVRERRTSVLSFKNHRPFLLEGAGLNYCRLIETVALVGAPLSLQSSSQRTLKVWESFTDPLCFSARPACYREQLERGGGLERAWGKWREKKSEQRGRRKEVLVYKGEKWNIHGAPGT</sequence>
<reference evidence="1" key="1">
    <citation type="journal article" date="2023" name="Science">
        <title>Genome structures resolve the early diversification of teleost fishes.</title>
        <authorList>
            <person name="Parey E."/>
            <person name="Louis A."/>
            <person name="Montfort J."/>
            <person name="Bouchez O."/>
            <person name="Roques C."/>
            <person name="Iampietro C."/>
            <person name="Lluch J."/>
            <person name="Castinel A."/>
            <person name="Donnadieu C."/>
            <person name="Desvignes T."/>
            <person name="Floi Bucao C."/>
            <person name="Jouanno E."/>
            <person name="Wen M."/>
            <person name="Mejri S."/>
            <person name="Dirks R."/>
            <person name="Jansen H."/>
            <person name="Henkel C."/>
            <person name="Chen W.J."/>
            <person name="Zahm M."/>
            <person name="Cabau C."/>
            <person name="Klopp C."/>
            <person name="Thompson A.W."/>
            <person name="Robinson-Rechavi M."/>
            <person name="Braasch I."/>
            <person name="Lecointre G."/>
            <person name="Bobe J."/>
            <person name="Postlethwait J.H."/>
            <person name="Berthelot C."/>
            <person name="Roest Crollius H."/>
            <person name="Guiguen Y."/>
        </authorList>
    </citation>
    <scope>NUCLEOTIDE SEQUENCE</scope>
    <source>
        <strain evidence="1">NC1722</strain>
    </source>
</reference>
<evidence type="ECO:0000313" key="2">
    <source>
        <dbReference type="Proteomes" id="UP001221898"/>
    </source>
</evidence>
<name>A0AAD7RHE4_9TELE</name>
<evidence type="ECO:0000313" key="1">
    <source>
        <dbReference type="EMBL" id="KAJ8384122.1"/>
    </source>
</evidence>
<organism evidence="1 2">
    <name type="scientific">Aldrovandia affinis</name>
    <dbReference type="NCBI Taxonomy" id="143900"/>
    <lineage>
        <taxon>Eukaryota</taxon>
        <taxon>Metazoa</taxon>
        <taxon>Chordata</taxon>
        <taxon>Craniata</taxon>
        <taxon>Vertebrata</taxon>
        <taxon>Euteleostomi</taxon>
        <taxon>Actinopterygii</taxon>
        <taxon>Neopterygii</taxon>
        <taxon>Teleostei</taxon>
        <taxon>Notacanthiformes</taxon>
        <taxon>Halosauridae</taxon>
        <taxon>Aldrovandia</taxon>
    </lineage>
</organism>
<gene>
    <name evidence="1" type="ORF">AAFF_G00208240</name>
</gene>
<keyword evidence="2" id="KW-1185">Reference proteome</keyword>
<dbReference type="Proteomes" id="UP001221898">
    <property type="component" value="Unassembled WGS sequence"/>
</dbReference>
<dbReference type="EMBL" id="JAINUG010000278">
    <property type="protein sequence ID" value="KAJ8384122.1"/>
    <property type="molecule type" value="Genomic_DNA"/>
</dbReference>